<dbReference type="Gene3D" id="3.90.1750.10">
    <property type="entry name" value="Hect, E3 ligase catalytic domains"/>
    <property type="match status" value="1"/>
</dbReference>
<dbReference type="Pfam" id="PF06978">
    <property type="entry name" value="POP1_N"/>
    <property type="match status" value="1"/>
</dbReference>
<dbReference type="Gene3D" id="3.30.2410.10">
    <property type="entry name" value="Hect, E3 ligase catalytic domain"/>
    <property type="match status" value="1"/>
</dbReference>
<sequence length="1799" mass="201247">MNDPSSRVQQLIIRYFNQLLRGCSNPNCPNTNCASSSSFAHPNLDANRAAVLAMRLTADRAPLCYPDYPSVNPSTNSDSNIATTEDYVMTGADEADESIPAVSEPHDETVMSSVASTTSTGQNSAVSPQNASTRSISLGDSIAAAEESSHSSMMTSRQVTRLLMLLFDASENDDVGSSAGNEEYLTSEEQSSHISRATTGPSGRGSTRGPVDPSTSTSAETLKTLLSNSAASNTISSLVSSSNTFPERESRTEGLTLAELKESIAIGRKEGDWSHLISLLSAVFSSYEALSSSFPSQADITKKEEKSDALNRFSSSSLVPGPAFDPSQPTGDGMNEIRGDQKKRTGEAPMDEDETISKLTKGMNQKDGVPTENDVDAPLSSSSSSVQIKRAHCSNSVPPVCLPDVRSAWSMIFLLPERQTVVDALMRAVRRLVVSSLYQLLVTQTPEGLGESSSFASFGVTTTSNTAPAATAASRNVNSVCASTYDSGTLQGTQQRIINLFIILYECPFATDPLHFEHLLLNINRAATWLPELLQAQLCRAWAESVHLPLANSSVPPSPEQTNLWSLQRILLHHITLRCLTTDYNAPNEDKQICEAALVLRMVYYASLLAGQMDSPELLAQEELENREFESQLQTIRNNHRTRRSRVPPPEDPLAKALHLSPNDCRKPFIPAKDFINETLNEGLKPRQDYVNYRSKDPFSELSFMKLPFLLETSSKSTLLYYDNRMRMLDERRGVVLQSFFVDIPELPFLKLHISRDRIVEDALLGLEIACLENPGDLKKQLLVEFEDEQGIDEGGLSKEFFQLIIEKIFDPVYGMFVLDEQCQTYWFNPVPLEDLDREYCLIGILLGLAIYNDVILDVHFPAVLYRKLVGKLGTYEDLKDARPDLFIGLQALLDYEDNDLQEAFDCYFVIYYQDPFGNTLSHELKPSGSSIPVTKENRREFVNLYANFLLNESVRKQFNAFRRGFQMVVDESPLTFLFRPDEIELLVRGSGDYDFKELERVTNYEDYTSDSPVIKNFWTVVHSMTAEQQRQLLQFATGSDRIPVGGMSKMKFTIARQGADADRLPTAHTCFNILLLPDYLTLEQLQHHLLIAITYCKGFATARAAELAAFEASVNVLTVRATSKLQRLPVRLRRRAASHRINRLPRRLHRYSTLNGNLVPTVQVGTQKRTKLKSRRYRRRNLRLLALAARLAPFTGLETADEKEKRKPAWLPTHLWHAKRFHMVNRWGWRLPYAPNNKVFKACQAASKNGCLVVDMSYLTCLSVEGTEDAVSNLVQQVFRENMQTTEVHETPWGTLATETCGLLFTSPQRNLTDESLHFMGPTILGPARLLWSPENWPRPGYRCVYFWVHPAIASETRELLTLAVQRLVSSPPMSDRADTLHIRVLTGQLCRLRLLGRQSHRLLGEILSPCVGTKPNSDWSVWKHMQTEFHQASLVPEGTVMLLQNCGDFRLNRPALKVRNRNWVALDPTESPTSVPTARPSSDIVSSIRSLLYDSHCERSSVTWGVMPHSGTHQDPIINKDQIGVDILLIRNGCASLFRDYPNCIGWDVVMSRSRFPVDDGTLLQGTLAARDLLIACVYRGAEVGGQRDLHRWATIGTHGRGHTEAFPQSLWPDTKAGRDSDAEARDNRLLRHNVTSLSIYVPELQLCSRTSAQFQWRHANELTISRTRHPFLKSSVHVQSIHRGVPEPCAIMYAPCDERDLKQHNTPREKQRDSANNTVETIDNRVILGYVQEGGYDHSTGRGSGLGFISLAALIRSNMLLKSNTLRHGFSQVLLKNPKSTCMRIVHVSLVPSSTP</sequence>
<evidence type="ECO:0000256" key="3">
    <source>
        <dbReference type="ARBA" id="ARBA00012485"/>
    </source>
</evidence>
<feature type="compositionally biased region" description="Low complexity" evidence="8">
    <location>
        <begin position="195"/>
        <end position="210"/>
    </location>
</feature>
<reference evidence="10 11" key="1">
    <citation type="submission" date="2019-04" db="EMBL/GenBank/DDBJ databases">
        <title>Annotation for the trematode Fasciola gigantica.</title>
        <authorList>
            <person name="Choi Y.-J."/>
        </authorList>
    </citation>
    <scope>NUCLEOTIDE SEQUENCE [LARGE SCALE GENOMIC DNA]</scope>
    <source>
        <strain evidence="10">Uganda_cow_1</strain>
    </source>
</reference>
<keyword evidence="5" id="KW-0808">Transferase</keyword>
<dbReference type="Gene3D" id="3.30.2160.10">
    <property type="entry name" value="Hect, E3 ligase catalytic domain"/>
    <property type="match status" value="1"/>
</dbReference>
<keyword evidence="4" id="KW-0963">Cytoplasm</keyword>
<feature type="region of interest" description="Disordered" evidence="8">
    <location>
        <begin position="174"/>
        <end position="218"/>
    </location>
</feature>
<feature type="region of interest" description="Disordered" evidence="8">
    <location>
        <begin position="633"/>
        <end position="658"/>
    </location>
</feature>
<dbReference type="PANTHER" id="PTHR45700">
    <property type="entry name" value="UBIQUITIN-PROTEIN LIGASE E3C"/>
    <property type="match status" value="1"/>
</dbReference>
<feature type="compositionally biased region" description="Basic and acidic residues" evidence="8">
    <location>
        <begin position="335"/>
        <end position="346"/>
    </location>
</feature>
<protein>
    <recommendedName>
        <fullName evidence="3">HECT-type E3 ubiquitin transferase</fullName>
        <ecNumber evidence="3">2.3.2.26</ecNumber>
    </recommendedName>
</protein>
<feature type="active site" description="Glycyl thioester intermediate" evidence="7">
    <location>
        <position position="1071"/>
    </location>
</feature>
<dbReference type="InterPro" id="IPR044611">
    <property type="entry name" value="E3A/B/C-like"/>
</dbReference>
<evidence type="ECO:0000256" key="1">
    <source>
        <dbReference type="ARBA" id="ARBA00000885"/>
    </source>
</evidence>
<keyword evidence="6 7" id="KW-0833">Ubl conjugation pathway</keyword>
<proteinExistence type="predicted"/>
<dbReference type="InterPro" id="IPR055079">
    <property type="entry name" value="POP1_C"/>
</dbReference>
<dbReference type="STRING" id="46835.A0A504YTU2"/>
<name>A0A504YTU2_FASGI</name>
<dbReference type="GO" id="GO:0005737">
    <property type="term" value="C:cytoplasm"/>
    <property type="evidence" value="ECO:0007669"/>
    <property type="project" value="UniProtKB-SubCell"/>
</dbReference>
<keyword evidence="10" id="KW-0436">Ligase</keyword>
<dbReference type="InterPro" id="IPR009723">
    <property type="entry name" value="Pop1_N"/>
</dbReference>
<evidence type="ECO:0000256" key="4">
    <source>
        <dbReference type="ARBA" id="ARBA00022490"/>
    </source>
</evidence>
<dbReference type="InterPro" id="IPR042556">
    <property type="entry name" value="AZUL_sf"/>
</dbReference>
<evidence type="ECO:0000313" key="10">
    <source>
        <dbReference type="EMBL" id="TPP61170.1"/>
    </source>
</evidence>
<evidence type="ECO:0000256" key="2">
    <source>
        <dbReference type="ARBA" id="ARBA00004496"/>
    </source>
</evidence>
<dbReference type="SMART" id="SM00119">
    <property type="entry name" value="HECTc"/>
    <property type="match status" value="1"/>
</dbReference>
<dbReference type="GO" id="GO:0000209">
    <property type="term" value="P:protein polyubiquitination"/>
    <property type="evidence" value="ECO:0007669"/>
    <property type="project" value="InterPro"/>
</dbReference>
<evidence type="ECO:0000313" key="11">
    <source>
        <dbReference type="Proteomes" id="UP000316759"/>
    </source>
</evidence>
<feature type="domain" description="HECT" evidence="9">
    <location>
        <begin position="774"/>
        <end position="1103"/>
    </location>
</feature>
<dbReference type="InterPro" id="IPR035983">
    <property type="entry name" value="Hect_E3_ubiquitin_ligase"/>
</dbReference>
<evidence type="ECO:0000259" key="9">
    <source>
        <dbReference type="PROSITE" id="PS50237"/>
    </source>
</evidence>
<dbReference type="PANTHER" id="PTHR45700:SF8">
    <property type="entry name" value="HECT-TYPE E3 UBIQUITIN TRANSFERASE"/>
    <property type="match status" value="1"/>
</dbReference>
<dbReference type="GO" id="GO:0016874">
    <property type="term" value="F:ligase activity"/>
    <property type="evidence" value="ECO:0007669"/>
    <property type="project" value="UniProtKB-KW"/>
</dbReference>
<dbReference type="CDD" id="cd00078">
    <property type="entry name" value="HECTc"/>
    <property type="match status" value="1"/>
</dbReference>
<feature type="region of interest" description="Disordered" evidence="8">
    <location>
        <begin position="305"/>
        <end position="380"/>
    </location>
</feature>
<dbReference type="PROSITE" id="PS50237">
    <property type="entry name" value="HECT"/>
    <property type="match status" value="1"/>
</dbReference>
<dbReference type="SUPFAM" id="SSF56204">
    <property type="entry name" value="Hect, E3 ligase catalytic domain"/>
    <property type="match status" value="1"/>
</dbReference>
<feature type="compositionally biased region" description="Polar residues" evidence="8">
    <location>
        <begin position="121"/>
        <end position="135"/>
    </location>
</feature>
<accession>A0A504YTU2</accession>
<dbReference type="GO" id="GO:0061630">
    <property type="term" value="F:ubiquitin protein ligase activity"/>
    <property type="evidence" value="ECO:0007669"/>
    <property type="project" value="UniProtKB-EC"/>
</dbReference>
<dbReference type="Pfam" id="PF22770">
    <property type="entry name" value="POP1_C"/>
    <property type="match status" value="1"/>
</dbReference>
<dbReference type="FunFam" id="3.30.2410.10:FF:000003">
    <property type="entry name" value="probable E3 ubiquitin-protein ligase HERC4 isoform X1"/>
    <property type="match status" value="1"/>
</dbReference>
<comment type="catalytic activity">
    <reaction evidence="1">
        <text>S-ubiquitinyl-[E2 ubiquitin-conjugating enzyme]-L-cysteine + [acceptor protein]-L-lysine = [E2 ubiquitin-conjugating enzyme]-L-cysteine + N(6)-ubiquitinyl-[acceptor protein]-L-lysine.</text>
        <dbReference type="EC" id="2.3.2.26"/>
    </reaction>
</comment>
<dbReference type="EC" id="2.3.2.26" evidence="3"/>
<dbReference type="InterPro" id="IPR000569">
    <property type="entry name" value="HECT_dom"/>
</dbReference>
<dbReference type="OrthoDB" id="5981550at2759"/>
<dbReference type="Proteomes" id="UP000316759">
    <property type="component" value="Unassembled WGS sequence"/>
</dbReference>
<comment type="subcellular location">
    <subcellularLocation>
        <location evidence="2">Cytoplasm</location>
    </subcellularLocation>
</comment>
<evidence type="ECO:0000256" key="5">
    <source>
        <dbReference type="ARBA" id="ARBA00022679"/>
    </source>
</evidence>
<dbReference type="FunFam" id="3.30.2160.10:FF:000004">
    <property type="entry name" value="probable E3 ubiquitin-protein ligase HERC4 isoform X1"/>
    <property type="match status" value="1"/>
</dbReference>
<feature type="region of interest" description="Disordered" evidence="8">
    <location>
        <begin position="102"/>
        <end position="135"/>
    </location>
</feature>
<dbReference type="Pfam" id="PF00632">
    <property type="entry name" value="HECT"/>
    <property type="match status" value="1"/>
</dbReference>
<keyword evidence="11" id="KW-1185">Reference proteome</keyword>
<dbReference type="Pfam" id="PF16558">
    <property type="entry name" value="AZUL"/>
    <property type="match status" value="1"/>
</dbReference>
<comment type="caution">
    <text evidence="10">The sequence shown here is derived from an EMBL/GenBank/DDBJ whole genome shotgun (WGS) entry which is preliminary data.</text>
</comment>
<evidence type="ECO:0000256" key="8">
    <source>
        <dbReference type="SAM" id="MobiDB-lite"/>
    </source>
</evidence>
<dbReference type="InterPro" id="IPR032353">
    <property type="entry name" value="AZUL"/>
</dbReference>
<feature type="compositionally biased region" description="Low complexity" evidence="8">
    <location>
        <begin position="110"/>
        <end position="120"/>
    </location>
</feature>
<evidence type="ECO:0000256" key="7">
    <source>
        <dbReference type="PROSITE-ProRule" id="PRU00104"/>
    </source>
</evidence>
<evidence type="ECO:0000256" key="6">
    <source>
        <dbReference type="ARBA" id="ARBA00022786"/>
    </source>
</evidence>
<gene>
    <name evidence="10" type="ORF">FGIG_04270</name>
</gene>
<organism evidence="10 11">
    <name type="scientific">Fasciola gigantica</name>
    <name type="common">Giant liver fluke</name>
    <dbReference type="NCBI Taxonomy" id="46835"/>
    <lineage>
        <taxon>Eukaryota</taxon>
        <taxon>Metazoa</taxon>
        <taxon>Spiralia</taxon>
        <taxon>Lophotrochozoa</taxon>
        <taxon>Platyhelminthes</taxon>
        <taxon>Trematoda</taxon>
        <taxon>Digenea</taxon>
        <taxon>Plagiorchiida</taxon>
        <taxon>Echinostomata</taxon>
        <taxon>Echinostomatoidea</taxon>
        <taxon>Fasciolidae</taxon>
        <taxon>Fasciola</taxon>
    </lineage>
</organism>
<dbReference type="EMBL" id="SUNJ01008529">
    <property type="protein sequence ID" value="TPP61170.1"/>
    <property type="molecule type" value="Genomic_DNA"/>
</dbReference>
<dbReference type="Gene3D" id="6.10.130.10">
    <property type="entry name" value="Ubiquitin-protein ligase E3A, N-terminal zinc-binding domain (AZUL)"/>
    <property type="match status" value="1"/>
</dbReference>